<keyword evidence="2" id="KW-1185">Reference proteome</keyword>
<evidence type="ECO:0000313" key="1">
    <source>
        <dbReference type="EMBL" id="TKW01955.1"/>
    </source>
</evidence>
<evidence type="ECO:0008006" key="3">
    <source>
        <dbReference type="Google" id="ProtNLM"/>
    </source>
</evidence>
<dbReference type="Gramene" id="TKW01955">
    <property type="protein sequence ID" value="TKW01955"/>
    <property type="gene ID" value="SEVIR_8G212700v2"/>
</dbReference>
<accession>A0A4U6TLI7</accession>
<proteinExistence type="predicted"/>
<organism evidence="1 2">
    <name type="scientific">Setaria viridis</name>
    <name type="common">Green bristlegrass</name>
    <name type="synonym">Setaria italica subsp. viridis</name>
    <dbReference type="NCBI Taxonomy" id="4556"/>
    <lineage>
        <taxon>Eukaryota</taxon>
        <taxon>Viridiplantae</taxon>
        <taxon>Streptophyta</taxon>
        <taxon>Embryophyta</taxon>
        <taxon>Tracheophyta</taxon>
        <taxon>Spermatophyta</taxon>
        <taxon>Magnoliopsida</taxon>
        <taxon>Liliopsida</taxon>
        <taxon>Poales</taxon>
        <taxon>Poaceae</taxon>
        <taxon>PACMAD clade</taxon>
        <taxon>Panicoideae</taxon>
        <taxon>Panicodae</taxon>
        <taxon>Paniceae</taxon>
        <taxon>Cenchrinae</taxon>
        <taxon>Setaria</taxon>
    </lineage>
</organism>
<gene>
    <name evidence="1" type="ORF">SEVIR_8G212700v2</name>
</gene>
<evidence type="ECO:0000313" key="2">
    <source>
        <dbReference type="Proteomes" id="UP000298652"/>
    </source>
</evidence>
<protein>
    <recommendedName>
        <fullName evidence="3">Reverse transcriptase zinc-binding domain-containing protein</fullName>
    </recommendedName>
</protein>
<dbReference type="AlphaFoldDB" id="A0A4U6TLI7"/>
<dbReference type="Proteomes" id="UP000298652">
    <property type="component" value="Chromosome 8"/>
</dbReference>
<name>A0A4U6TLI7_SETVI</name>
<dbReference type="PROSITE" id="PS51257">
    <property type="entry name" value="PROKAR_LIPOPROTEIN"/>
    <property type="match status" value="1"/>
</dbReference>
<dbReference type="EMBL" id="CM016559">
    <property type="protein sequence ID" value="TKW01955.1"/>
    <property type="molecule type" value="Genomic_DNA"/>
</dbReference>
<reference evidence="1" key="1">
    <citation type="submission" date="2019-03" db="EMBL/GenBank/DDBJ databases">
        <title>WGS assembly of Setaria viridis.</title>
        <authorList>
            <person name="Huang P."/>
            <person name="Jenkins J."/>
            <person name="Grimwood J."/>
            <person name="Barry K."/>
            <person name="Healey A."/>
            <person name="Mamidi S."/>
            <person name="Sreedasyam A."/>
            <person name="Shu S."/>
            <person name="Feldman M."/>
            <person name="Wu J."/>
            <person name="Yu Y."/>
            <person name="Chen C."/>
            <person name="Johnson J."/>
            <person name="Rokhsar D."/>
            <person name="Baxter I."/>
            <person name="Schmutz J."/>
            <person name="Brutnell T."/>
            <person name="Kellogg E."/>
        </authorList>
    </citation>
    <scope>NUCLEOTIDE SEQUENCE [LARGE SCALE GENOMIC DNA]</scope>
</reference>
<sequence>MESKPRSRLVGYGNQSAHHASIWVSCVLCTSGAAEDRDHLFFEFPFAQDCWSVLHMVWAGHDIHEKINSARQVLDHRLFMEIFIIAAWELWKMRNAIIFEAAHPNRRLWIVRFKEQVSLQMLRLREDRRLVFIQWLQTIL</sequence>